<comment type="caution">
    <text evidence="2">The sequence shown here is derived from an EMBL/GenBank/DDBJ whole genome shotgun (WGS) entry which is preliminary data.</text>
</comment>
<dbReference type="InterPro" id="IPR021354">
    <property type="entry name" value="DUF2975"/>
</dbReference>
<keyword evidence="1" id="KW-1133">Transmembrane helix</keyword>
<sequence>MSGRGEAMIQATKVLIGLLFSAVVACQLWVVPQIASAFALLTPEFAALETPGLLMVGALLLCVQAVLVCVWRLLSLAAREAIFDDAAFRWVDAIIVSIVVAGILIISGMILIERAQAGSPFIALVGVIALIVVVGLALVVGVMRRLLRQATQLRREMAEVV</sequence>
<dbReference type="EMBL" id="JACHWQ010000003">
    <property type="protein sequence ID" value="MBB2975794.1"/>
    <property type="molecule type" value="Genomic_DNA"/>
</dbReference>
<keyword evidence="3" id="KW-1185">Reference proteome</keyword>
<keyword evidence="1" id="KW-0472">Membrane</keyword>
<organism evidence="2 3">
    <name type="scientific">Microbacterium endophyticum</name>
    <dbReference type="NCBI Taxonomy" id="1526412"/>
    <lineage>
        <taxon>Bacteria</taxon>
        <taxon>Bacillati</taxon>
        <taxon>Actinomycetota</taxon>
        <taxon>Actinomycetes</taxon>
        <taxon>Micrococcales</taxon>
        <taxon>Microbacteriaceae</taxon>
        <taxon>Microbacterium</taxon>
    </lineage>
</organism>
<evidence type="ECO:0000256" key="1">
    <source>
        <dbReference type="SAM" id="Phobius"/>
    </source>
</evidence>
<dbReference type="PROSITE" id="PS51257">
    <property type="entry name" value="PROKAR_LIPOPROTEIN"/>
    <property type="match status" value="1"/>
</dbReference>
<protein>
    <submittedName>
        <fullName evidence="2">Type II secretory pathway component PulF</fullName>
    </submittedName>
</protein>
<evidence type="ECO:0000313" key="3">
    <source>
        <dbReference type="Proteomes" id="UP000529310"/>
    </source>
</evidence>
<evidence type="ECO:0000313" key="2">
    <source>
        <dbReference type="EMBL" id="MBB2975794.1"/>
    </source>
</evidence>
<proteinExistence type="predicted"/>
<gene>
    <name evidence="2" type="ORF">FHX49_001361</name>
</gene>
<dbReference type="Proteomes" id="UP000529310">
    <property type="component" value="Unassembled WGS sequence"/>
</dbReference>
<feature type="transmembrane region" description="Helical" evidence="1">
    <location>
        <begin position="53"/>
        <end position="74"/>
    </location>
</feature>
<feature type="transmembrane region" description="Helical" evidence="1">
    <location>
        <begin position="86"/>
        <end position="110"/>
    </location>
</feature>
<dbReference type="RefSeq" id="WP_165141078.1">
    <property type="nucleotide sequence ID" value="NZ_CP049255.1"/>
</dbReference>
<keyword evidence="1" id="KW-0812">Transmembrane</keyword>
<reference evidence="2 3" key="1">
    <citation type="submission" date="2020-08" db="EMBL/GenBank/DDBJ databases">
        <title>Sequencing the genomes of 1000 actinobacteria strains.</title>
        <authorList>
            <person name="Klenk H.-P."/>
        </authorList>
    </citation>
    <scope>NUCLEOTIDE SEQUENCE [LARGE SCALE GENOMIC DNA]</scope>
    <source>
        <strain evidence="2 3">DSM 27099</strain>
    </source>
</reference>
<name>A0A7W4V318_9MICO</name>
<dbReference type="Pfam" id="PF11188">
    <property type="entry name" value="DUF2975"/>
    <property type="match status" value="1"/>
</dbReference>
<dbReference type="AlphaFoldDB" id="A0A7W4V318"/>
<accession>A0A7W4V318</accession>
<feature type="transmembrane region" description="Helical" evidence="1">
    <location>
        <begin position="122"/>
        <end position="147"/>
    </location>
</feature>